<dbReference type="Gene3D" id="3.40.50.150">
    <property type="entry name" value="Vaccinia Virus protein VP39"/>
    <property type="match status" value="1"/>
</dbReference>
<dbReference type="PANTHER" id="PTHR43861:SF1">
    <property type="entry name" value="TRANS-ACONITATE 2-METHYLTRANSFERASE"/>
    <property type="match status" value="1"/>
</dbReference>
<organism evidence="4 5">
    <name type="scientific">Exophiala bonariae</name>
    <dbReference type="NCBI Taxonomy" id="1690606"/>
    <lineage>
        <taxon>Eukaryota</taxon>
        <taxon>Fungi</taxon>
        <taxon>Dikarya</taxon>
        <taxon>Ascomycota</taxon>
        <taxon>Pezizomycotina</taxon>
        <taxon>Eurotiomycetes</taxon>
        <taxon>Chaetothyriomycetidae</taxon>
        <taxon>Chaetothyriales</taxon>
        <taxon>Herpotrichiellaceae</taxon>
        <taxon>Exophiala</taxon>
    </lineage>
</organism>
<evidence type="ECO:0000256" key="1">
    <source>
        <dbReference type="ARBA" id="ARBA00022603"/>
    </source>
</evidence>
<evidence type="ECO:0000256" key="2">
    <source>
        <dbReference type="ARBA" id="ARBA00022679"/>
    </source>
</evidence>
<keyword evidence="1" id="KW-0489">Methyltransferase</keyword>
<dbReference type="InterPro" id="IPR029063">
    <property type="entry name" value="SAM-dependent_MTases_sf"/>
</dbReference>
<dbReference type="Proteomes" id="UP001358417">
    <property type="component" value="Unassembled WGS sequence"/>
</dbReference>
<keyword evidence="2" id="KW-0808">Transferase</keyword>
<proteinExistence type="predicted"/>
<comment type="caution">
    <text evidence="4">The sequence shown here is derived from an EMBL/GenBank/DDBJ whole genome shotgun (WGS) entry which is preliminary data.</text>
</comment>
<protein>
    <recommendedName>
        <fullName evidence="3">Methyltransferase domain-containing protein</fullName>
    </recommendedName>
</protein>
<dbReference type="GeneID" id="89979032"/>
<feature type="domain" description="Methyltransferase" evidence="3">
    <location>
        <begin position="46"/>
        <end position="161"/>
    </location>
</feature>
<dbReference type="EMBL" id="JAVRRD010000005">
    <property type="protein sequence ID" value="KAK5058614.1"/>
    <property type="molecule type" value="Genomic_DNA"/>
</dbReference>
<keyword evidence="5" id="KW-1185">Reference proteome</keyword>
<gene>
    <name evidence="4" type="ORF">LTR84_010877</name>
</gene>
<dbReference type="SUPFAM" id="SSF53335">
    <property type="entry name" value="S-adenosyl-L-methionine-dependent methyltransferases"/>
    <property type="match status" value="1"/>
</dbReference>
<evidence type="ECO:0000259" key="3">
    <source>
        <dbReference type="Pfam" id="PF13649"/>
    </source>
</evidence>
<sequence length="302" mass="32814">MKMANQYDEIGLAYESIKRFPAAVLERRTFQSVITPLLSSRKDVKILDLACGTGYYTRLLAEWGGNSISDILGIDLSPVMVEAARAASSPATSASQYPDAEGKAPNDDKITFQVGDCTQPLNLSSGPFTIATGAWLLNYASSAAAMTGMFRNIAQNLCDDGVFIGITPYPAPDLDAFAESFSPSNTNTTATSTSTSINDDQAKYGVTVQYTRRLASGEGYATKITAHTTPVEIAFENFHLSREVYELCARDGGLRGDMRWVDPVLPATDEESLSVYGHGIDLAWWDSYRARMHCAVLVVRKS</sequence>
<reference evidence="4 5" key="1">
    <citation type="submission" date="2023-08" db="EMBL/GenBank/DDBJ databases">
        <title>Black Yeasts Isolated from many extreme environments.</title>
        <authorList>
            <person name="Coleine C."/>
            <person name="Stajich J.E."/>
            <person name="Selbmann L."/>
        </authorList>
    </citation>
    <scope>NUCLEOTIDE SEQUENCE [LARGE SCALE GENOMIC DNA]</scope>
    <source>
        <strain evidence="4 5">CCFEE 5792</strain>
    </source>
</reference>
<dbReference type="RefSeq" id="XP_064709137.1">
    <property type="nucleotide sequence ID" value="XM_064854411.1"/>
</dbReference>
<dbReference type="PANTHER" id="PTHR43861">
    <property type="entry name" value="TRANS-ACONITATE 2-METHYLTRANSFERASE-RELATED"/>
    <property type="match status" value="1"/>
</dbReference>
<accession>A0AAV9NI39</accession>
<dbReference type="InterPro" id="IPR041698">
    <property type="entry name" value="Methyltransf_25"/>
</dbReference>
<evidence type="ECO:0000313" key="4">
    <source>
        <dbReference type="EMBL" id="KAK5058614.1"/>
    </source>
</evidence>
<dbReference type="GO" id="GO:0008168">
    <property type="term" value="F:methyltransferase activity"/>
    <property type="evidence" value="ECO:0007669"/>
    <property type="project" value="UniProtKB-KW"/>
</dbReference>
<dbReference type="AlphaFoldDB" id="A0AAV9NI39"/>
<evidence type="ECO:0000313" key="5">
    <source>
        <dbReference type="Proteomes" id="UP001358417"/>
    </source>
</evidence>
<dbReference type="CDD" id="cd02440">
    <property type="entry name" value="AdoMet_MTases"/>
    <property type="match status" value="1"/>
</dbReference>
<dbReference type="Pfam" id="PF13649">
    <property type="entry name" value="Methyltransf_25"/>
    <property type="match status" value="1"/>
</dbReference>
<dbReference type="GO" id="GO:0032259">
    <property type="term" value="P:methylation"/>
    <property type="evidence" value="ECO:0007669"/>
    <property type="project" value="UniProtKB-KW"/>
</dbReference>
<name>A0AAV9NI39_9EURO</name>